<dbReference type="Gene3D" id="3.40.50.720">
    <property type="entry name" value="NAD(P)-binding Rossmann-like Domain"/>
    <property type="match status" value="1"/>
</dbReference>
<name>A0A7C8YWB0_OPUST</name>
<dbReference type="InterPro" id="IPR013149">
    <property type="entry name" value="ADH-like_C"/>
</dbReference>
<dbReference type="EC" id="1.3.1.74" evidence="3"/>
<dbReference type="Pfam" id="PF00107">
    <property type="entry name" value="ADH_zinc_N"/>
    <property type="match status" value="1"/>
</dbReference>
<protein>
    <submittedName>
        <fullName evidence="3">2-alkenal reductase (NAD(P)(+))</fullName>
        <ecNumber evidence="3">1.3.1.74</ecNumber>
    </submittedName>
</protein>
<dbReference type="InterPro" id="IPR020843">
    <property type="entry name" value="ER"/>
</dbReference>
<dbReference type="EMBL" id="GISG01062181">
    <property type="protein sequence ID" value="MBA4627450.1"/>
    <property type="molecule type" value="Transcribed_RNA"/>
</dbReference>
<dbReference type="SUPFAM" id="SSF50129">
    <property type="entry name" value="GroES-like"/>
    <property type="match status" value="1"/>
</dbReference>
<dbReference type="PANTHER" id="PTHR43205:SF12">
    <property type="entry name" value="OS06G0602900 PROTEIN"/>
    <property type="match status" value="1"/>
</dbReference>
<dbReference type="SUPFAM" id="SSF51735">
    <property type="entry name" value="NAD(P)-binding Rossmann-fold domains"/>
    <property type="match status" value="1"/>
</dbReference>
<dbReference type="Gene3D" id="3.90.180.10">
    <property type="entry name" value="Medium-chain alcohol dehydrogenases, catalytic domain"/>
    <property type="match status" value="1"/>
</dbReference>
<reference evidence="3" key="2">
    <citation type="submission" date="2020-07" db="EMBL/GenBank/DDBJ databases">
        <authorList>
            <person name="Vera ALvarez R."/>
            <person name="Arias-Moreno D.M."/>
            <person name="Jimenez-Jacinto V."/>
            <person name="Jimenez-Bremont J.F."/>
            <person name="Swaminathan K."/>
            <person name="Moose S.P."/>
            <person name="Guerrero-Gonzalez M.L."/>
            <person name="Marino-Ramirez L."/>
            <person name="Landsman D."/>
            <person name="Rodriguez-Kessler M."/>
            <person name="Delgado-Sanchez P."/>
        </authorList>
    </citation>
    <scope>NUCLEOTIDE SEQUENCE</scope>
    <source>
        <tissue evidence="3">Cladode</tissue>
    </source>
</reference>
<dbReference type="InterPro" id="IPR036291">
    <property type="entry name" value="NAD(P)-bd_dom_sf"/>
</dbReference>
<dbReference type="InterPro" id="IPR041694">
    <property type="entry name" value="ADH_N_2"/>
</dbReference>
<evidence type="ECO:0000313" key="3">
    <source>
        <dbReference type="EMBL" id="MBA4627450.1"/>
    </source>
</evidence>
<dbReference type="AlphaFoldDB" id="A0A7C8YWB0"/>
<keyword evidence="1 3" id="KW-0560">Oxidoreductase</keyword>
<reference evidence="3" key="1">
    <citation type="journal article" date="2013" name="J. Plant Res.">
        <title>Effect of fungi and light on seed germination of three Opuntia species from semiarid lands of central Mexico.</title>
        <authorList>
            <person name="Delgado-Sanchez P."/>
            <person name="Jimenez-Bremont J.F."/>
            <person name="Guerrero-Gonzalez Mde L."/>
            <person name="Flores J."/>
        </authorList>
    </citation>
    <scope>NUCLEOTIDE SEQUENCE</scope>
    <source>
        <tissue evidence="3">Cladode</tissue>
    </source>
</reference>
<organism evidence="3">
    <name type="scientific">Opuntia streptacantha</name>
    <name type="common">Prickly pear cactus</name>
    <name type="synonym">Opuntia cardona</name>
    <dbReference type="NCBI Taxonomy" id="393608"/>
    <lineage>
        <taxon>Eukaryota</taxon>
        <taxon>Viridiplantae</taxon>
        <taxon>Streptophyta</taxon>
        <taxon>Embryophyta</taxon>
        <taxon>Tracheophyta</taxon>
        <taxon>Spermatophyta</taxon>
        <taxon>Magnoliopsida</taxon>
        <taxon>eudicotyledons</taxon>
        <taxon>Gunneridae</taxon>
        <taxon>Pentapetalae</taxon>
        <taxon>Caryophyllales</taxon>
        <taxon>Cactineae</taxon>
        <taxon>Cactaceae</taxon>
        <taxon>Opuntioideae</taxon>
        <taxon>Opuntia</taxon>
    </lineage>
</organism>
<evidence type="ECO:0000259" key="2">
    <source>
        <dbReference type="SMART" id="SM00829"/>
    </source>
</evidence>
<feature type="domain" description="Enoyl reductase (ER)" evidence="2">
    <location>
        <begin position="17"/>
        <end position="344"/>
    </location>
</feature>
<proteinExistence type="predicted"/>
<dbReference type="InterPro" id="IPR045010">
    <property type="entry name" value="MDR_fam"/>
</dbReference>
<dbReference type="SMART" id="SM00829">
    <property type="entry name" value="PKS_ER"/>
    <property type="match status" value="1"/>
</dbReference>
<evidence type="ECO:0000256" key="1">
    <source>
        <dbReference type="ARBA" id="ARBA00023002"/>
    </source>
</evidence>
<accession>A0A7C8YWB0</accession>
<dbReference type="FunFam" id="3.40.50.720:FF:000121">
    <property type="entry name" value="Prostaglandin reductase 2"/>
    <property type="match status" value="1"/>
</dbReference>
<dbReference type="PANTHER" id="PTHR43205">
    <property type="entry name" value="PROSTAGLANDIN REDUCTASE"/>
    <property type="match status" value="1"/>
</dbReference>
<sequence>MGEISNKYVTIKTPIDGAPSEANFEFITSSTSTSIEPGSRRVLVKCLQVSIDPYQLNRMKSDSPSHNSIAVASKLVPGKPIDGYGIGRVMASGHPEFQKDDIVVGYLTWSEHAMIEEPKSLAKLDTMGFPLSYHLGILGLSGLSAYGGFFQVCKPKKGEKIFVSAASGSVGNLVGQYAKLFGCYVVGCAGTPQKAALLKEKLGFDDAFNYKEEVDLKLTLKRFFPDGIDMYFDNVGGEMLEAAVANMNTHGRVAVCGVISQYTDPTKKSRAPDMIDVIYKRITIRGFLAFDFMGEVYQEFISTTSDYLRAGKIQVLEDISHGLESIPSAFVGLFQGRNIGKVIVQICPLDR</sequence>
<dbReference type="GO" id="GO:0032440">
    <property type="term" value="F:2-alkenal reductase [NAD(P)H] activity"/>
    <property type="evidence" value="ECO:0007669"/>
    <property type="project" value="UniProtKB-EC"/>
</dbReference>
<dbReference type="Pfam" id="PF16884">
    <property type="entry name" value="ADH_N_2"/>
    <property type="match status" value="1"/>
</dbReference>
<dbReference type="InterPro" id="IPR011032">
    <property type="entry name" value="GroES-like_sf"/>
</dbReference>